<keyword evidence="7" id="KW-0067">ATP-binding</keyword>
<evidence type="ECO:0000256" key="7">
    <source>
        <dbReference type="ARBA" id="ARBA00022840"/>
    </source>
</evidence>
<dbReference type="Proteomes" id="UP000077701">
    <property type="component" value="Unassembled WGS sequence"/>
</dbReference>
<dbReference type="Gene3D" id="3.30.565.10">
    <property type="entry name" value="Histidine kinase-like ATPase, C-terminal domain"/>
    <property type="match status" value="1"/>
</dbReference>
<evidence type="ECO:0000256" key="9">
    <source>
        <dbReference type="SAM" id="MobiDB-lite"/>
    </source>
</evidence>
<dbReference type="EMBL" id="BDCX01000001">
    <property type="protein sequence ID" value="GAT64947.1"/>
    <property type="molecule type" value="Genomic_DNA"/>
</dbReference>
<evidence type="ECO:0000259" key="11">
    <source>
        <dbReference type="Pfam" id="PF07730"/>
    </source>
</evidence>
<accession>A0A161LHX0</accession>
<evidence type="ECO:0000256" key="1">
    <source>
        <dbReference type="ARBA" id="ARBA00000085"/>
    </source>
</evidence>
<dbReference type="CDD" id="cd16917">
    <property type="entry name" value="HATPase_UhpB-NarQ-NarX-like"/>
    <property type="match status" value="1"/>
</dbReference>
<evidence type="ECO:0000313" key="13">
    <source>
        <dbReference type="Proteomes" id="UP000077701"/>
    </source>
</evidence>
<comment type="catalytic activity">
    <reaction evidence="1">
        <text>ATP + protein L-histidine = ADP + protein N-phospho-L-histidine.</text>
        <dbReference type="EC" id="2.7.13.3"/>
    </reaction>
</comment>
<dbReference type="RefSeq" id="WP_231647122.1">
    <property type="nucleotide sequence ID" value="NZ_BDCX01000001.1"/>
</dbReference>
<keyword evidence="5" id="KW-0547">Nucleotide-binding</keyword>
<keyword evidence="13" id="KW-1185">Reference proteome</keyword>
<feature type="transmembrane region" description="Helical" evidence="10">
    <location>
        <begin position="124"/>
        <end position="143"/>
    </location>
</feature>
<evidence type="ECO:0000256" key="6">
    <source>
        <dbReference type="ARBA" id="ARBA00022777"/>
    </source>
</evidence>
<dbReference type="Gene3D" id="1.20.5.1930">
    <property type="match status" value="1"/>
</dbReference>
<keyword evidence="10" id="KW-0472">Membrane</keyword>
<dbReference type="GO" id="GO:0005524">
    <property type="term" value="F:ATP binding"/>
    <property type="evidence" value="ECO:0007669"/>
    <property type="project" value="UniProtKB-KW"/>
</dbReference>
<dbReference type="GO" id="GO:0016020">
    <property type="term" value="C:membrane"/>
    <property type="evidence" value="ECO:0007669"/>
    <property type="project" value="InterPro"/>
</dbReference>
<keyword evidence="3" id="KW-0597">Phosphoprotein</keyword>
<dbReference type="InterPro" id="IPR050482">
    <property type="entry name" value="Sensor_HK_TwoCompSys"/>
</dbReference>
<dbReference type="InterPro" id="IPR011712">
    <property type="entry name" value="Sig_transdc_His_kin_sub3_dim/P"/>
</dbReference>
<protein>
    <recommendedName>
        <fullName evidence="2">histidine kinase</fullName>
        <ecNumber evidence="2">2.7.13.3</ecNumber>
    </recommendedName>
</protein>
<gene>
    <name evidence="12" type="ORF">PS9374_00579</name>
</gene>
<feature type="transmembrane region" description="Helical" evidence="10">
    <location>
        <begin position="34"/>
        <end position="52"/>
    </location>
</feature>
<feature type="transmembrane region" description="Helical" evidence="10">
    <location>
        <begin position="90"/>
        <end position="117"/>
    </location>
</feature>
<keyword evidence="6 12" id="KW-0418">Kinase</keyword>
<evidence type="ECO:0000256" key="5">
    <source>
        <dbReference type="ARBA" id="ARBA00022741"/>
    </source>
</evidence>
<dbReference type="PANTHER" id="PTHR24421">
    <property type="entry name" value="NITRATE/NITRITE SENSOR PROTEIN NARX-RELATED"/>
    <property type="match status" value="1"/>
</dbReference>
<keyword evidence="8" id="KW-0902">Two-component regulatory system</keyword>
<evidence type="ECO:0000313" key="12">
    <source>
        <dbReference type="EMBL" id="GAT64947.1"/>
    </source>
</evidence>
<evidence type="ECO:0000256" key="3">
    <source>
        <dbReference type="ARBA" id="ARBA00022553"/>
    </source>
</evidence>
<dbReference type="STRING" id="161355.PS9374_00579"/>
<reference evidence="13" key="2">
    <citation type="submission" date="2016-04" db="EMBL/GenBank/DDBJ databases">
        <title>Planomonospora sphaerica JCM9374 whole genome shotgun sequence.</title>
        <authorList>
            <person name="Suzuki T."/>
            <person name="Dohra H."/>
            <person name="Kodani S."/>
        </authorList>
    </citation>
    <scope>NUCLEOTIDE SEQUENCE [LARGE SCALE GENOMIC DNA]</scope>
    <source>
        <strain evidence="13">JCM 9374</strain>
    </source>
</reference>
<dbReference type="SUPFAM" id="SSF55874">
    <property type="entry name" value="ATPase domain of HSP90 chaperone/DNA topoisomerase II/histidine kinase"/>
    <property type="match status" value="1"/>
</dbReference>
<dbReference type="Pfam" id="PF07730">
    <property type="entry name" value="HisKA_3"/>
    <property type="match status" value="1"/>
</dbReference>
<keyword evidence="4" id="KW-0808">Transferase</keyword>
<evidence type="ECO:0000256" key="8">
    <source>
        <dbReference type="ARBA" id="ARBA00023012"/>
    </source>
</evidence>
<sequence length="419" mass="45125">MTEHVLEYRWLLPATLQDAPEGRRSAVRRSTRDWIVDIAVFLLSAGLGLITADEVHGLVGATEPIRAIDQVVGALACVAVWLRRRWPVGLALVLTLVSTVSNMASVPALVALFTVVVHRPFRPMALVVGVNLLTLPVYLQLWPDPTMPYAMEALVSVLVLLVVVGWGMFVRARRQLVLSLRDRAERAEVEAAFQVTRARRLERERIAREMHDVLAHRLSLLSVHAGALEYRPDMPPRDVARAAEVIRSGAHQALQDLREVIGVLRLGSGDPEDGGGSATAGEAASDRPDRPQPTLATLADLVEESRLAGTEVEFDLRVGDPSGVPAGLGRNAYRIVQEGLTNARKHAAAAPVELTVAGGPGEGLTVEVVNPVTGGRSVPGSGTGLIGLTERAELMGGRLEYGPAPDGRFRLGAWLPWPE</sequence>
<proteinExistence type="predicted"/>
<dbReference type="InterPro" id="IPR036890">
    <property type="entry name" value="HATPase_C_sf"/>
</dbReference>
<keyword evidence="10" id="KW-1133">Transmembrane helix</keyword>
<dbReference type="GO" id="GO:0000155">
    <property type="term" value="F:phosphorelay sensor kinase activity"/>
    <property type="evidence" value="ECO:0007669"/>
    <property type="project" value="InterPro"/>
</dbReference>
<organism evidence="12 13">
    <name type="scientific">Planomonospora sphaerica</name>
    <dbReference type="NCBI Taxonomy" id="161355"/>
    <lineage>
        <taxon>Bacteria</taxon>
        <taxon>Bacillati</taxon>
        <taxon>Actinomycetota</taxon>
        <taxon>Actinomycetes</taxon>
        <taxon>Streptosporangiales</taxon>
        <taxon>Streptosporangiaceae</taxon>
        <taxon>Planomonospora</taxon>
    </lineage>
</organism>
<evidence type="ECO:0000256" key="4">
    <source>
        <dbReference type="ARBA" id="ARBA00022679"/>
    </source>
</evidence>
<dbReference type="EC" id="2.7.13.3" evidence="2"/>
<reference evidence="12 13" key="1">
    <citation type="journal article" date="2016" name="Genome Announc.">
        <title>Draft Genome Sequence of Planomonospora sphaerica JCM9374, a Rare Actinomycete.</title>
        <authorList>
            <person name="Dohra H."/>
            <person name="Suzuki T."/>
            <person name="Inoue Y."/>
            <person name="Kodani S."/>
        </authorList>
    </citation>
    <scope>NUCLEOTIDE SEQUENCE [LARGE SCALE GENOMIC DNA]</scope>
    <source>
        <strain evidence="12 13">JCM 9374</strain>
    </source>
</reference>
<dbReference type="AlphaFoldDB" id="A0A161LHX0"/>
<feature type="region of interest" description="Disordered" evidence="9">
    <location>
        <begin position="265"/>
        <end position="293"/>
    </location>
</feature>
<dbReference type="PANTHER" id="PTHR24421:SF10">
    <property type="entry name" value="NITRATE_NITRITE SENSOR PROTEIN NARQ"/>
    <property type="match status" value="1"/>
</dbReference>
<comment type="caution">
    <text evidence="12">The sequence shown here is derived from an EMBL/GenBank/DDBJ whole genome shotgun (WGS) entry which is preliminary data.</text>
</comment>
<dbReference type="GO" id="GO:0046983">
    <property type="term" value="F:protein dimerization activity"/>
    <property type="evidence" value="ECO:0007669"/>
    <property type="project" value="InterPro"/>
</dbReference>
<feature type="domain" description="Signal transduction histidine kinase subgroup 3 dimerisation and phosphoacceptor" evidence="11">
    <location>
        <begin position="202"/>
        <end position="265"/>
    </location>
</feature>
<evidence type="ECO:0000256" key="10">
    <source>
        <dbReference type="SAM" id="Phobius"/>
    </source>
</evidence>
<feature type="transmembrane region" description="Helical" evidence="10">
    <location>
        <begin position="149"/>
        <end position="170"/>
    </location>
</feature>
<evidence type="ECO:0000256" key="2">
    <source>
        <dbReference type="ARBA" id="ARBA00012438"/>
    </source>
</evidence>
<keyword evidence="10" id="KW-0812">Transmembrane</keyword>
<name>A0A161LHX0_9ACTN</name>